<dbReference type="Proteomes" id="UP000030643">
    <property type="component" value="Unassembled WGS sequence"/>
</dbReference>
<sequence>MAEQTLSAIKTVLGIDGNEQDDVIDQVTQLITSRLKGKICQKEVPDDLNYIVIEASISRFNRINDEGKQSATESDVSATYQIDDLEPFAKDIADWIETNDADSNAGKFRFR</sequence>
<evidence type="ECO:0000313" key="2">
    <source>
        <dbReference type="Proteomes" id="UP000030643"/>
    </source>
</evidence>
<dbReference type="AlphaFoldDB" id="A0A069CU27"/>
<evidence type="ECO:0000313" key="1">
    <source>
        <dbReference type="EMBL" id="GAK31009.1"/>
    </source>
</evidence>
<dbReference type="EMBL" id="DF820489">
    <property type="protein sequence ID" value="GAK31009.1"/>
    <property type="molecule type" value="Genomic_DNA"/>
</dbReference>
<keyword evidence="2" id="KW-1185">Reference proteome</keyword>
<dbReference type="Gene3D" id="1.10.246.150">
    <property type="match status" value="1"/>
</dbReference>
<dbReference type="RefSeq" id="WP_052348552.1">
    <property type="nucleotide sequence ID" value="NZ_DF820489.1"/>
</dbReference>
<dbReference type="OrthoDB" id="1701341at2"/>
<dbReference type="eggNOG" id="ENOG50348P9">
    <property type="taxonomic scope" value="Bacteria"/>
</dbReference>
<proteinExistence type="predicted"/>
<dbReference type="InterPro" id="IPR053746">
    <property type="entry name" value="Viral_HT_Connector_Assembly"/>
</dbReference>
<name>A0A069CU27_WEIOS</name>
<accession>A0A069CU27</accession>
<dbReference type="Pfam" id="PF05135">
    <property type="entry name" value="Phage_connect_1"/>
    <property type="match status" value="1"/>
</dbReference>
<dbReference type="InterPro" id="IPR021146">
    <property type="entry name" value="Phage_gp6-like_head-tail"/>
</dbReference>
<reference evidence="2" key="1">
    <citation type="journal article" date="2014" name="Genome Announc.">
        <title>Draft genome sequence of Weissella oryzae SG25T, isolated from fermented rice grains.</title>
        <authorList>
            <person name="Tanizawa Y."/>
            <person name="Fujisawa T."/>
            <person name="Mochizuki T."/>
            <person name="Kaminuma E."/>
            <person name="Suzuki Y."/>
            <person name="Nakamura Y."/>
            <person name="Tohno M."/>
        </authorList>
    </citation>
    <scope>NUCLEOTIDE SEQUENCE [LARGE SCALE GENOMIC DNA]</scope>
    <source>
        <strain evidence="2">DSM 25784 / JCM 18191 / LMG 30913 / SG25</strain>
    </source>
</reference>
<gene>
    <name evidence="1" type="ORF">WOSG25_061390</name>
</gene>
<organism evidence="1 2">
    <name type="scientific">Weissella oryzae (strain DSM 25784 / JCM 18191 / LMG 30913 / SG25)</name>
    <dbReference type="NCBI Taxonomy" id="1329250"/>
    <lineage>
        <taxon>Bacteria</taxon>
        <taxon>Bacillati</taxon>
        <taxon>Bacillota</taxon>
        <taxon>Bacilli</taxon>
        <taxon>Lactobacillales</taxon>
        <taxon>Lactobacillaceae</taxon>
        <taxon>Weissella</taxon>
    </lineage>
</organism>
<dbReference type="STRING" id="1329250.WOSG25_061390"/>
<protein>
    <submittedName>
        <fullName evidence="1">Uncharacterized protein</fullName>
    </submittedName>
</protein>